<gene>
    <name evidence="2" type="ORF">ACFFR3_42860</name>
</gene>
<sequence>MLIVAAGLAAGVVIALFFRPAKQQRPMTEMPTPSVTVPASPKSWPSATLTAALSIEDVDETWVMGLRTPLAQTHLPPGTDCAGAYRWAQERGAAPLGSHKIDLTAEAHRDVTVGLLRIEAREVTGEGSLYIPEIELSCSAIPQPLLGPLPADFDLSLHTKESVRRWPTVGTGADDEKPTLYSQAGDTQGWQVGVSMARATRSAFYVLDVVYTLDGKCYKTTLDDGGKPFFLSYGPGHMGYAPPNYTFRRKPQPHFSYSPAMCVMPRSPLKYRPCEKQPVGQNPPASPRQDGQAKPPG</sequence>
<name>A0ABV5P131_9ACTN</name>
<feature type="region of interest" description="Disordered" evidence="1">
    <location>
        <begin position="272"/>
        <end position="297"/>
    </location>
</feature>
<comment type="caution">
    <text evidence="2">The sequence shown here is derived from an EMBL/GenBank/DDBJ whole genome shotgun (WGS) entry which is preliminary data.</text>
</comment>
<dbReference type="RefSeq" id="WP_379485009.1">
    <property type="nucleotide sequence ID" value="NZ_JBHMCF010000046.1"/>
</dbReference>
<reference evidence="2 3" key="1">
    <citation type="submission" date="2024-09" db="EMBL/GenBank/DDBJ databases">
        <authorList>
            <person name="Sun Q."/>
            <person name="Mori K."/>
        </authorList>
    </citation>
    <scope>NUCLEOTIDE SEQUENCE [LARGE SCALE GENOMIC DNA]</scope>
    <source>
        <strain evidence="2 3">JCM 3324</strain>
    </source>
</reference>
<evidence type="ECO:0000313" key="3">
    <source>
        <dbReference type="Proteomes" id="UP001589568"/>
    </source>
</evidence>
<evidence type="ECO:0008006" key="4">
    <source>
        <dbReference type="Google" id="ProtNLM"/>
    </source>
</evidence>
<dbReference type="EMBL" id="JBHMCF010000046">
    <property type="protein sequence ID" value="MFB9476280.1"/>
    <property type="molecule type" value="Genomic_DNA"/>
</dbReference>
<keyword evidence="3" id="KW-1185">Reference proteome</keyword>
<dbReference type="Proteomes" id="UP001589568">
    <property type="component" value="Unassembled WGS sequence"/>
</dbReference>
<organism evidence="2 3">
    <name type="scientific">Nonomuraea salmonea</name>
    <dbReference type="NCBI Taxonomy" id="46181"/>
    <lineage>
        <taxon>Bacteria</taxon>
        <taxon>Bacillati</taxon>
        <taxon>Actinomycetota</taxon>
        <taxon>Actinomycetes</taxon>
        <taxon>Streptosporangiales</taxon>
        <taxon>Streptosporangiaceae</taxon>
        <taxon>Nonomuraea</taxon>
    </lineage>
</organism>
<evidence type="ECO:0000313" key="2">
    <source>
        <dbReference type="EMBL" id="MFB9476280.1"/>
    </source>
</evidence>
<proteinExistence type="predicted"/>
<protein>
    <recommendedName>
        <fullName evidence="4">Lipoprotein</fullName>
    </recommendedName>
</protein>
<accession>A0ABV5P131</accession>
<evidence type="ECO:0000256" key="1">
    <source>
        <dbReference type="SAM" id="MobiDB-lite"/>
    </source>
</evidence>